<sequence length="89" mass="10416">MNRKIITELTPEELQDYINKGLDLYLNIQKNKLQEEDKYLTRKEAAALLSINLSTLWSYTKSGKIPCYSIGNRIYYKRSEIEASLIKIN</sequence>
<gene>
    <name evidence="2" type="ORF">ACFQ39_01220</name>
</gene>
<name>A0ABW3XYD4_9FLAO</name>
<feature type="domain" description="Helix-turn-helix" evidence="1">
    <location>
        <begin position="39"/>
        <end position="83"/>
    </location>
</feature>
<dbReference type="RefSeq" id="WP_377175624.1">
    <property type="nucleotide sequence ID" value="NZ_JBHTMY010000001.1"/>
</dbReference>
<reference evidence="3" key="1">
    <citation type="journal article" date="2019" name="Int. J. Syst. Evol. Microbiol.">
        <title>The Global Catalogue of Microorganisms (GCM) 10K type strain sequencing project: providing services to taxonomists for standard genome sequencing and annotation.</title>
        <authorList>
            <consortium name="The Broad Institute Genomics Platform"/>
            <consortium name="The Broad Institute Genome Sequencing Center for Infectious Disease"/>
            <person name="Wu L."/>
            <person name="Ma J."/>
        </authorList>
    </citation>
    <scope>NUCLEOTIDE SEQUENCE [LARGE SCALE GENOMIC DNA]</scope>
    <source>
        <strain evidence="3">CCUG 61485</strain>
    </source>
</reference>
<evidence type="ECO:0000313" key="3">
    <source>
        <dbReference type="Proteomes" id="UP001597201"/>
    </source>
</evidence>
<dbReference type="SUPFAM" id="SSF46955">
    <property type="entry name" value="Putative DNA-binding domain"/>
    <property type="match status" value="1"/>
</dbReference>
<comment type="caution">
    <text evidence="2">The sequence shown here is derived from an EMBL/GenBank/DDBJ whole genome shotgun (WGS) entry which is preliminary data.</text>
</comment>
<dbReference type="EMBL" id="JBHTMY010000001">
    <property type="protein sequence ID" value="MFD1314223.1"/>
    <property type="molecule type" value="Genomic_DNA"/>
</dbReference>
<protein>
    <submittedName>
        <fullName evidence="2">Helix-turn-helix domain-containing protein</fullName>
    </submittedName>
</protein>
<evidence type="ECO:0000313" key="2">
    <source>
        <dbReference type="EMBL" id="MFD1314223.1"/>
    </source>
</evidence>
<accession>A0ABW3XYD4</accession>
<organism evidence="2 3">
    <name type="scientific">Namhaeicola litoreus</name>
    <dbReference type="NCBI Taxonomy" id="1052145"/>
    <lineage>
        <taxon>Bacteria</taxon>
        <taxon>Pseudomonadati</taxon>
        <taxon>Bacteroidota</taxon>
        <taxon>Flavobacteriia</taxon>
        <taxon>Flavobacteriales</taxon>
        <taxon>Flavobacteriaceae</taxon>
        <taxon>Namhaeicola</taxon>
    </lineage>
</organism>
<dbReference type="InterPro" id="IPR041657">
    <property type="entry name" value="HTH_17"/>
</dbReference>
<dbReference type="Pfam" id="PF12728">
    <property type="entry name" value="HTH_17"/>
    <property type="match status" value="1"/>
</dbReference>
<dbReference type="Proteomes" id="UP001597201">
    <property type="component" value="Unassembled WGS sequence"/>
</dbReference>
<dbReference type="InterPro" id="IPR009061">
    <property type="entry name" value="DNA-bd_dom_put_sf"/>
</dbReference>
<evidence type="ECO:0000259" key="1">
    <source>
        <dbReference type="Pfam" id="PF12728"/>
    </source>
</evidence>
<proteinExistence type="predicted"/>
<keyword evidence="3" id="KW-1185">Reference proteome</keyword>